<feature type="domain" description="Nucleoside transporter/FeoB GTPase Gate" evidence="2">
    <location>
        <begin position="48"/>
        <end position="147"/>
    </location>
</feature>
<evidence type="ECO:0000313" key="4">
    <source>
        <dbReference type="Proteomes" id="UP000295500"/>
    </source>
</evidence>
<dbReference type="PANTHER" id="PTHR35793:SF2">
    <property type="entry name" value="INNER MEMBRANE PROTEIN YJIG"/>
    <property type="match status" value="1"/>
</dbReference>
<dbReference type="InterPro" id="IPR011642">
    <property type="entry name" value="Gate_dom"/>
</dbReference>
<feature type="transmembrane region" description="Helical" evidence="1">
    <location>
        <begin position="159"/>
        <end position="177"/>
    </location>
</feature>
<name>A0A4V3CRS6_9FIRM</name>
<evidence type="ECO:0000256" key="1">
    <source>
        <dbReference type="SAM" id="Phobius"/>
    </source>
</evidence>
<organism evidence="3 4">
    <name type="scientific">Aminicella lysinilytica</name>
    <dbReference type="NCBI Taxonomy" id="433323"/>
    <lineage>
        <taxon>Bacteria</taxon>
        <taxon>Bacillati</taxon>
        <taxon>Bacillota</taxon>
        <taxon>Clostridia</taxon>
        <taxon>Peptostreptococcales</taxon>
        <taxon>Anaerovoracaceae</taxon>
        <taxon>Aminicella</taxon>
    </lineage>
</organism>
<dbReference type="GO" id="GO:0005886">
    <property type="term" value="C:plasma membrane"/>
    <property type="evidence" value="ECO:0007669"/>
    <property type="project" value="TreeGrafter"/>
</dbReference>
<dbReference type="Pfam" id="PF07670">
    <property type="entry name" value="Gate"/>
    <property type="match status" value="1"/>
</dbReference>
<protein>
    <submittedName>
        <fullName evidence="3">Spore maturation protein B</fullName>
    </submittedName>
</protein>
<reference evidence="3 4" key="1">
    <citation type="submission" date="2019-03" db="EMBL/GenBank/DDBJ databases">
        <title>Genomic Encyclopedia of Type Strains, Phase IV (KMG-IV): sequencing the most valuable type-strain genomes for metagenomic binning, comparative biology and taxonomic classification.</title>
        <authorList>
            <person name="Goeker M."/>
        </authorList>
    </citation>
    <scope>NUCLEOTIDE SEQUENCE [LARGE SCALE GENOMIC DNA]</scope>
    <source>
        <strain evidence="3 4">DSM 28287</strain>
    </source>
</reference>
<sequence>MFITIMDYISKYALPVVICGIPLYAICKKVRVYEVFCEGAKEGFNVAVSIIPFLVCMLCAIGMFRQSGAMDILVKIIDPLTSLLGCPGENLPMMIMRSFSGGAAQGMMADLFKTYGVDSQIGRIASVGMGSTETTFYVIAVYFGCVGVTKVRHAIAAGLMADLASFIAAVLVVNIIWY</sequence>
<keyword evidence="1" id="KW-0812">Transmembrane</keyword>
<evidence type="ECO:0000259" key="2">
    <source>
        <dbReference type="Pfam" id="PF07670"/>
    </source>
</evidence>
<proteinExistence type="predicted"/>
<dbReference type="Proteomes" id="UP000295500">
    <property type="component" value="Unassembled WGS sequence"/>
</dbReference>
<dbReference type="InterPro" id="IPR052549">
    <property type="entry name" value="SpmB"/>
</dbReference>
<keyword evidence="1" id="KW-0472">Membrane</keyword>
<gene>
    <name evidence="3" type="ORF">EV211_10942</name>
</gene>
<dbReference type="PANTHER" id="PTHR35793">
    <property type="entry name" value="INNER MEMBRANE PROTEIN YJIG"/>
    <property type="match status" value="1"/>
</dbReference>
<dbReference type="OrthoDB" id="9805623at2"/>
<feature type="transmembrane region" description="Helical" evidence="1">
    <location>
        <begin position="12"/>
        <end position="31"/>
    </location>
</feature>
<keyword evidence="1" id="KW-1133">Transmembrane helix</keyword>
<evidence type="ECO:0000313" key="3">
    <source>
        <dbReference type="EMBL" id="TDP57932.1"/>
    </source>
</evidence>
<accession>A0A4V3CRS6</accession>
<dbReference type="EMBL" id="SNXO01000009">
    <property type="protein sequence ID" value="TDP57932.1"/>
    <property type="molecule type" value="Genomic_DNA"/>
</dbReference>
<dbReference type="AlphaFoldDB" id="A0A4V3CRS6"/>
<comment type="caution">
    <text evidence="3">The sequence shown here is derived from an EMBL/GenBank/DDBJ whole genome shotgun (WGS) entry which is preliminary data.</text>
</comment>
<dbReference type="RefSeq" id="WP_133528091.1">
    <property type="nucleotide sequence ID" value="NZ_SNXO01000009.1"/>
</dbReference>
<keyword evidence="4" id="KW-1185">Reference proteome</keyword>
<feature type="transmembrane region" description="Helical" evidence="1">
    <location>
        <begin position="43"/>
        <end position="64"/>
    </location>
</feature>